<dbReference type="EMBL" id="JADYXP020000010">
    <property type="protein sequence ID" value="KAL0115781.1"/>
    <property type="molecule type" value="Genomic_DNA"/>
</dbReference>
<dbReference type="Proteomes" id="UP001430953">
    <property type="component" value="Unassembled WGS sequence"/>
</dbReference>
<evidence type="ECO:0000313" key="1">
    <source>
        <dbReference type="EMBL" id="KAL0115781.1"/>
    </source>
</evidence>
<gene>
    <name evidence="1" type="ORF">PUN28_010959</name>
</gene>
<reference evidence="1 2" key="1">
    <citation type="submission" date="2023-03" db="EMBL/GenBank/DDBJ databases">
        <title>High recombination rates correlate with genetic variation in Cardiocondyla obscurior ants.</title>
        <authorList>
            <person name="Errbii M."/>
        </authorList>
    </citation>
    <scope>NUCLEOTIDE SEQUENCE [LARGE SCALE GENOMIC DNA]</scope>
    <source>
        <strain evidence="1">Alpha-2009</strain>
        <tissue evidence="1">Whole body</tissue>
    </source>
</reference>
<organism evidence="1 2">
    <name type="scientific">Cardiocondyla obscurior</name>
    <dbReference type="NCBI Taxonomy" id="286306"/>
    <lineage>
        <taxon>Eukaryota</taxon>
        <taxon>Metazoa</taxon>
        <taxon>Ecdysozoa</taxon>
        <taxon>Arthropoda</taxon>
        <taxon>Hexapoda</taxon>
        <taxon>Insecta</taxon>
        <taxon>Pterygota</taxon>
        <taxon>Neoptera</taxon>
        <taxon>Endopterygota</taxon>
        <taxon>Hymenoptera</taxon>
        <taxon>Apocrita</taxon>
        <taxon>Aculeata</taxon>
        <taxon>Formicoidea</taxon>
        <taxon>Formicidae</taxon>
        <taxon>Myrmicinae</taxon>
        <taxon>Cardiocondyla</taxon>
    </lineage>
</organism>
<accession>A0AAW2FLX5</accession>
<evidence type="ECO:0000313" key="2">
    <source>
        <dbReference type="Proteomes" id="UP001430953"/>
    </source>
</evidence>
<dbReference type="AlphaFoldDB" id="A0AAW2FLX5"/>
<sequence length="58" mass="6387">MLGLSCSATGASRNLLLRTYTYSVCCVSPEQLIDHTSDIRRTFMQINTGNSGLRSSIF</sequence>
<name>A0AAW2FLX5_9HYME</name>
<proteinExistence type="predicted"/>
<protein>
    <submittedName>
        <fullName evidence="1">Uncharacterized protein</fullName>
    </submittedName>
</protein>
<keyword evidence="2" id="KW-1185">Reference proteome</keyword>
<comment type="caution">
    <text evidence="1">The sequence shown here is derived from an EMBL/GenBank/DDBJ whole genome shotgun (WGS) entry which is preliminary data.</text>
</comment>